<name>A0ABD5VJF4_9EURY</name>
<dbReference type="PANTHER" id="PTHR22789">
    <property type="entry name" value="FUCULOSE PHOSPHATE ALDOLASE"/>
    <property type="match status" value="1"/>
</dbReference>
<gene>
    <name evidence="4" type="ORF">ACFQGB_10520</name>
</gene>
<keyword evidence="1" id="KW-0479">Metal-binding</keyword>
<accession>A0ABD5VJF4</accession>
<dbReference type="EMBL" id="JBHSXN010000002">
    <property type="protein sequence ID" value="MFC6953297.1"/>
    <property type="molecule type" value="Genomic_DNA"/>
</dbReference>
<dbReference type="GO" id="GO:0016829">
    <property type="term" value="F:lyase activity"/>
    <property type="evidence" value="ECO:0007669"/>
    <property type="project" value="UniProtKB-KW"/>
</dbReference>
<reference evidence="4 5" key="1">
    <citation type="journal article" date="2019" name="Int. J. Syst. Evol. Microbiol.">
        <title>The Global Catalogue of Microorganisms (GCM) 10K type strain sequencing project: providing services to taxonomists for standard genome sequencing and annotation.</title>
        <authorList>
            <consortium name="The Broad Institute Genomics Platform"/>
            <consortium name="The Broad Institute Genome Sequencing Center for Infectious Disease"/>
            <person name="Wu L."/>
            <person name="Ma J."/>
        </authorList>
    </citation>
    <scope>NUCLEOTIDE SEQUENCE [LARGE SCALE GENOMIC DNA]</scope>
    <source>
        <strain evidence="4 5">GX26</strain>
    </source>
</reference>
<keyword evidence="2" id="KW-0456">Lyase</keyword>
<sequence>MTTRRDLVQASRALSHTGILDAFGHVSARDGDMVVLPPAVPPGRAERDDLLEMDVEGRIVRGDGRPHDEHALHRRIYAAREDVGAVVHHHAPAVLPFVTAGEDIRPVSRLGAPFEDPIPVFDDFDDADGHLVTSDAEADRLAATLGDGLAVVLAGNGAVVVGETVREATVFTWYMAANAETQYRASHLGDPDPVGDEDSLAATAATLTNAIAVDRVWSYLTGG</sequence>
<keyword evidence="5" id="KW-1185">Reference proteome</keyword>
<dbReference type="AlphaFoldDB" id="A0ABD5VJF4"/>
<evidence type="ECO:0000256" key="2">
    <source>
        <dbReference type="ARBA" id="ARBA00023239"/>
    </source>
</evidence>
<dbReference type="RefSeq" id="WP_336350258.1">
    <property type="nucleotide sequence ID" value="NZ_JAZAQL010000002.1"/>
</dbReference>
<dbReference type="Proteomes" id="UP001596395">
    <property type="component" value="Unassembled WGS sequence"/>
</dbReference>
<dbReference type="InterPro" id="IPR001303">
    <property type="entry name" value="Aldolase_II/adducin_N"/>
</dbReference>
<protein>
    <submittedName>
        <fullName evidence="4">Class II aldolase/adducin family protein</fullName>
    </submittedName>
</protein>
<dbReference type="SUPFAM" id="SSF53639">
    <property type="entry name" value="AraD/HMP-PK domain-like"/>
    <property type="match status" value="1"/>
</dbReference>
<dbReference type="PANTHER" id="PTHR22789:SF0">
    <property type="entry name" value="3-OXO-TETRONATE 4-PHOSPHATE DECARBOXYLASE-RELATED"/>
    <property type="match status" value="1"/>
</dbReference>
<evidence type="ECO:0000313" key="5">
    <source>
        <dbReference type="Proteomes" id="UP001596395"/>
    </source>
</evidence>
<dbReference type="InterPro" id="IPR050197">
    <property type="entry name" value="Aldolase_class_II_sugar_metab"/>
</dbReference>
<dbReference type="GO" id="GO:0046872">
    <property type="term" value="F:metal ion binding"/>
    <property type="evidence" value="ECO:0007669"/>
    <property type="project" value="UniProtKB-KW"/>
</dbReference>
<comment type="caution">
    <text evidence="4">The sequence shown here is derived from an EMBL/GenBank/DDBJ whole genome shotgun (WGS) entry which is preliminary data.</text>
</comment>
<dbReference type="InterPro" id="IPR036409">
    <property type="entry name" value="Aldolase_II/adducin_N_sf"/>
</dbReference>
<evidence type="ECO:0000313" key="4">
    <source>
        <dbReference type="EMBL" id="MFC6953297.1"/>
    </source>
</evidence>
<dbReference type="Gene3D" id="3.40.225.10">
    <property type="entry name" value="Class II aldolase/adducin N-terminal domain"/>
    <property type="match status" value="1"/>
</dbReference>
<proteinExistence type="predicted"/>
<dbReference type="Pfam" id="PF00596">
    <property type="entry name" value="Aldolase_II"/>
    <property type="match status" value="1"/>
</dbReference>
<organism evidence="4 5">
    <name type="scientific">Halorubellus litoreus</name>
    <dbReference type="NCBI Taxonomy" id="755308"/>
    <lineage>
        <taxon>Archaea</taxon>
        <taxon>Methanobacteriati</taxon>
        <taxon>Methanobacteriota</taxon>
        <taxon>Stenosarchaea group</taxon>
        <taxon>Halobacteria</taxon>
        <taxon>Halobacteriales</taxon>
        <taxon>Halorubellaceae</taxon>
        <taxon>Halorubellus</taxon>
    </lineage>
</organism>
<feature type="domain" description="Class II aldolase/adducin N-terminal" evidence="3">
    <location>
        <begin position="5"/>
        <end position="183"/>
    </location>
</feature>
<evidence type="ECO:0000256" key="1">
    <source>
        <dbReference type="ARBA" id="ARBA00022723"/>
    </source>
</evidence>
<evidence type="ECO:0000259" key="3">
    <source>
        <dbReference type="SMART" id="SM01007"/>
    </source>
</evidence>
<dbReference type="SMART" id="SM01007">
    <property type="entry name" value="Aldolase_II"/>
    <property type="match status" value="1"/>
</dbReference>